<dbReference type="OrthoDB" id="533508at2759"/>
<dbReference type="GO" id="GO:0005262">
    <property type="term" value="F:calcium channel activity"/>
    <property type="evidence" value="ECO:0007669"/>
    <property type="project" value="UniProtKB-KW"/>
</dbReference>
<dbReference type="InterPro" id="IPR024862">
    <property type="entry name" value="TRPV"/>
</dbReference>
<dbReference type="AlphaFoldDB" id="A0A0C2GFL9"/>
<dbReference type="InterPro" id="IPR036770">
    <property type="entry name" value="Ankyrin_rpt-contain_sf"/>
</dbReference>
<dbReference type="SMART" id="SM00248">
    <property type="entry name" value="ANK"/>
    <property type="match status" value="3"/>
</dbReference>
<keyword evidence="10" id="KW-0040">ANK repeat</keyword>
<keyword evidence="8" id="KW-0406">Ion transport</keyword>
<dbReference type="EMBL" id="KN731465">
    <property type="protein sequence ID" value="KIH59930.1"/>
    <property type="molecule type" value="Genomic_DNA"/>
</dbReference>
<proteinExistence type="predicted"/>
<feature type="repeat" description="ANK" evidence="10">
    <location>
        <begin position="3"/>
        <end position="35"/>
    </location>
</feature>
<feature type="repeat" description="ANK" evidence="10">
    <location>
        <begin position="36"/>
        <end position="68"/>
    </location>
</feature>
<keyword evidence="12" id="KW-1185">Reference proteome</keyword>
<evidence type="ECO:0000256" key="7">
    <source>
        <dbReference type="ARBA" id="ARBA00022837"/>
    </source>
</evidence>
<protein>
    <submittedName>
        <fullName evidence="11">Ankyrin repeat protein</fullName>
    </submittedName>
</protein>
<dbReference type="GO" id="GO:0098703">
    <property type="term" value="P:calcium ion import across plasma membrane"/>
    <property type="evidence" value="ECO:0007669"/>
    <property type="project" value="TreeGrafter"/>
</dbReference>
<evidence type="ECO:0000256" key="4">
    <source>
        <dbReference type="ARBA" id="ARBA00022568"/>
    </source>
</evidence>
<keyword evidence="2" id="KW-0813">Transport</keyword>
<keyword evidence="5" id="KW-0107">Calcium channel</keyword>
<name>A0A0C2GFL9_9BILA</name>
<keyword evidence="3" id="KW-0472">Membrane</keyword>
<dbReference type="Proteomes" id="UP000054047">
    <property type="component" value="Unassembled WGS sequence"/>
</dbReference>
<evidence type="ECO:0000256" key="10">
    <source>
        <dbReference type="PROSITE-ProRule" id="PRU00023"/>
    </source>
</evidence>
<keyword evidence="3" id="KW-1003">Cell membrane</keyword>
<dbReference type="PANTHER" id="PTHR10582:SF19">
    <property type="entry name" value="ION TRANSPORT DOMAIN-CONTAINING PROTEIN"/>
    <property type="match status" value="1"/>
</dbReference>
<evidence type="ECO:0000313" key="12">
    <source>
        <dbReference type="Proteomes" id="UP000054047"/>
    </source>
</evidence>
<evidence type="ECO:0000256" key="1">
    <source>
        <dbReference type="ARBA" id="ARBA00004651"/>
    </source>
</evidence>
<sequence length="193" mass="21639">MYFGEYPLSFAVCMNQPDLFRLLVARKANLNAQDTNGNTVLHLCVIHEKIEMMKLALEAGARLHIANKQNLTPLTLAAKMAKKKLFYLILELEGQSVWVYGEASCSSYPLTKIDTINEVTGEMNEESALSLVVYGKTSEHLELLDGILENILEEKWKAYGRLRWAMFILTLAKSCRKSFAAGSGHSCLSPFTM</sequence>
<dbReference type="InterPro" id="IPR002110">
    <property type="entry name" value="Ankyrin_rpt"/>
</dbReference>
<dbReference type="Pfam" id="PF12796">
    <property type="entry name" value="Ank_2"/>
    <property type="match status" value="1"/>
</dbReference>
<evidence type="ECO:0000313" key="11">
    <source>
        <dbReference type="EMBL" id="KIH59930.1"/>
    </source>
</evidence>
<evidence type="ECO:0000256" key="2">
    <source>
        <dbReference type="ARBA" id="ARBA00022448"/>
    </source>
</evidence>
<accession>A0A0C2GFL9</accession>
<dbReference type="Gene3D" id="1.25.40.20">
    <property type="entry name" value="Ankyrin repeat-containing domain"/>
    <property type="match status" value="1"/>
</dbReference>
<evidence type="ECO:0000256" key="5">
    <source>
        <dbReference type="ARBA" id="ARBA00022673"/>
    </source>
</evidence>
<evidence type="ECO:0000256" key="3">
    <source>
        <dbReference type="ARBA" id="ARBA00022475"/>
    </source>
</evidence>
<reference evidence="11 12" key="1">
    <citation type="submission" date="2013-12" db="EMBL/GenBank/DDBJ databases">
        <title>Draft genome of the parsitic nematode Ancylostoma duodenale.</title>
        <authorList>
            <person name="Mitreva M."/>
        </authorList>
    </citation>
    <scope>NUCLEOTIDE SEQUENCE [LARGE SCALE GENOMIC DNA]</scope>
    <source>
        <strain evidence="11 12">Zhejiang</strain>
    </source>
</reference>
<dbReference type="SUPFAM" id="SSF48403">
    <property type="entry name" value="Ankyrin repeat"/>
    <property type="match status" value="1"/>
</dbReference>
<keyword evidence="4" id="KW-0109">Calcium transport</keyword>
<dbReference type="GO" id="GO:0005886">
    <property type="term" value="C:plasma membrane"/>
    <property type="evidence" value="ECO:0007669"/>
    <property type="project" value="UniProtKB-SubCell"/>
</dbReference>
<keyword evidence="6" id="KW-0677">Repeat</keyword>
<comment type="subcellular location">
    <subcellularLocation>
        <location evidence="1">Cell membrane</location>
        <topology evidence="1">Multi-pass membrane protein</topology>
    </subcellularLocation>
</comment>
<dbReference type="PROSITE" id="PS50088">
    <property type="entry name" value="ANK_REPEAT"/>
    <property type="match status" value="2"/>
</dbReference>
<evidence type="ECO:0000256" key="6">
    <source>
        <dbReference type="ARBA" id="ARBA00022737"/>
    </source>
</evidence>
<dbReference type="PROSITE" id="PS50297">
    <property type="entry name" value="ANK_REP_REGION"/>
    <property type="match status" value="1"/>
</dbReference>
<gene>
    <name evidence="11" type="ORF">ANCDUO_09828</name>
</gene>
<keyword evidence="7" id="KW-0106">Calcium</keyword>
<evidence type="ECO:0000256" key="8">
    <source>
        <dbReference type="ARBA" id="ARBA00023065"/>
    </source>
</evidence>
<dbReference type="PANTHER" id="PTHR10582">
    <property type="entry name" value="TRANSIENT RECEPTOR POTENTIAL ION CHANNEL PROTEIN"/>
    <property type="match status" value="1"/>
</dbReference>
<organism evidence="11 12">
    <name type="scientific">Ancylostoma duodenale</name>
    <dbReference type="NCBI Taxonomy" id="51022"/>
    <lineage>
        <taxon>Eukaryota</taxon>
        <taxon>Metazoa</taxon>
        <taxon>Ecdysozoa</taxon>
        <taxon>Nematoda</taxon>
        <taxon>Chromadorea</taxon>
        <taxon>Rhabditida</taxon>
        <taxon>Rhabditina</taxon>
        <taxon>Rhabditomorpha</taxon>
        <taxon>Strongyloidea</taxon>
        <taxon>Ancylostomatidae</taxon>
        <taxon>Ancylostomatinae</taxon>
        <taxon>Ancylostoma</taxon>
    </lineage>
</organism>
<evidence type="ECO:0000256" key="9">
    <source>
        <dbReference type="ARBA" id="ARBA00023303"/>
    </source>
</evidence>
<keyword evidence="9" id="KW-0407">Ion channel</keyword>